<feature type="non-terminal residue" evidence="1">
    <location>
        <position position="79"/>
    </location>
</feature>
<protein>
    <submittedName>
        <fullName evidence="1">Diacylglycerol kinase</fullName>
    </submittedName>
</protein>
<keyword evidence="1" id="KW-0418">Kinase</keyword>
<dbReference type="InterPro" id="IPR016064">
    <property type="entry name" value="NAD/diacylglycerol_kinase_sf"/>
</dbReference>
<dbReference type="EMBL" id="AZMM01016812">
    <property type="protein sequence ID" value="ETJ27980.1"/>
    <property type="molecule type" value="Genomic_DNA"/>
</dbReference>
<gene>
    <name evidence="1" type="ORF">Q604_UNBC16812G0001</name>
</gene>
<name>W1XEU9_9ZZZZ</name>
<sequence length="79" mass="8809">AARIIEKNQTIKMDIGQAYGKKYFINIAAAGTLTELTYSVPSEVKSRLGYLAYVAKGAEMLPKSKLRKVHIEHDHGVFE</sequence>
<feature type="non-terminal residue" evidence="1">
    <location>
        <position position="1"/>
    </location>
</feature>
<reference evidence="1" key="1">
    <citation type="submission" date="2013-12" db="EMBL/GenBank/DDBJ databases">
        <title>A Varibaculum cambriense genome reconstructed from a premature infant gut community with otherwise low bacterial novelty that shifts toward anaerobic metabolism during the third week of life.</title>
        <authorList>
            <person name="Brown C.T."/>
            <person name="Sharon I."/>
            <person name="Thomas B.C."/>
            <person name="Castelle C.J."/>
            <person name="Morowitz M.J."/>
            <person name="Banfield J.F."/>
        </authorList>
    </citation>
    <scope>NUCLEOTIDE SEQUENCE</scope>
</reference>
<keyword evidence="1" id="KW-0808">Transferase</keyword>
<dbReference type="GO" id="GO:0016301">
    <property type="term" value="F:kinase activity"/>
    <property type="evidence" value="ECO:0007669"/>
    <property type="project" value="UniProtKB-KW"/>
</dbReference>
<evidence type="ECO:0000313" key="1">
    <source>
        <dbReference type="EMBL" id="ETJ27980.1"/>
    </source>
</evidence>
<dbReference type="Gene3D" id="2.60.200.40">
    <property type="match status" value="1"/>
</dbReference>
<organism evidence="1">
    <name type="scientific">human gut metagenome</name>
    <dbReference type="NCBI Taxonomy" id="408170"/>
    <lineage>
        <taxon>unclassified sequences</taxon>
        <taxon>metagenomes</taxon>
        <taxon>organismal metagenomes</taxon>
    </lineage>
</organism>
<dbReference type="AlphaFoldDB" id="W1XEU9"/>
<dbReference type="SUPFAM" id="SSF111331">
    <property type="entry name" value="NAD kinase/diacylglycerol kinase-like"/>
    <property type="match status" value="1"/>
</dbReference>
<comment type="caution">
    <text evidence="1">The sequence shown here is derived from an EMBL/GenBank/DDBJ whole genome shotgun (WGS) entry which is preliminary data.</text>
</comment>
<proteinExistence type="predicted"/>
<accession>W1XEU9</accession>